<accession>A0ABP7T1H5</accession>
<proteinExistence type="predicted"/>
<feature type="compositionally biased region" description="Basic and acidic residues" evidence="1">
    <location>
        <begin position="22"/>
        <end position="36"/>
    </location>
</feature>
<dbReference type="Proteomes" id="UP001500235">
    <property type="component" value="Unassembled WGS sequence"/>
</dbReference>
<sequence>MIQLILAALIAAAPAPPAPAPKTDHAGHHEGMKHEGPCCPKDGKPMDCCKDKPMPCCEKKAETKAPADAGAHNHAH</sequence>
<keyword evidence="3" id="KW-1185">Reference proteome</keyword>
<comment type="caution">
    <text evidence="2">The sequence shown here is derived from an EMBL/GenBank/DDBJ whole genome shotgun (WGS) entry which is preliminary data.</text>
</comment>
<organism evidence="2 3">
    <name type="scientific">Sphingomonas swuensis</name>
    <dbReference type="NCBI Taxonomy" id="977800"/>
    <lineage>
        <taxon>Bacteria</taxon>
        <taxon>Pseudomonadati</taxon>
        <taxon>Pseudomonadota</taxon>
        <taxon>Alphaproteobacteria</taxon>
        <taxon>Sphingomonadales</taxon>
        <taxon>Sphingomonadaceae</taxon>
        <taxon>Sphingomonas</taxon>
    </lineage>
</organism>
<reference evidence="3" key="1">
    <citation type="journal article" date="2019" name="Int. J. Syst. Evol. Microbiol.">
        <title>The Global Catalogue of Microorganisms (GCM) 10K type strain sequencing project: providing services to taxonomists for standard genome sequencing and annotation.</title>
        <authorList>
            <consortium name="The Broad Institute Genomics Platform"/>
            <consortium name="The Broad Institute Genome Sequencing Center for Infectious Disease"/>
            <person name="Wu L."/>
            <person name="Ma J."/>
        </authorList>
    </citation>
    <scope>NUCLEOTIDE SEQUENCE [LARGE SCALE GENOMIC DNA]</scope>
    <source>
        <strain evidence="3">JCM 17563</strain>
    </source>
</reference>
<gene>
    <name evidence="2" type="ORF">GCM10022280_19220</name>
</gene>
<evidence type="ECO:0000313" key="2">
    <source>
        <dbReference type="EMBL" id="GAA4019514.1"/>
    </source>
</evidence>
<dbReference type="RefSeq" id="WP_344707198.1">
    <property type="nucleotide sequence ID" value="NZ_BAABBQ010000001.1"/>
</dbReference>
<protein>
    <submittedName>
        <fullName evidence="2">Uncharacterized protein</fullName>
    </submittedName>
</protein>
<name>A0ABP7T1H5_9SPHN</name>
<dbReference type="EMBL" id="BAABBQ010000001">
    <property type="protein sequence ID" value="GAA4019514.1"/>
    <property type="molecule type" value="Genomic_DNA"/>
</dbReference>
<evidence type="ECO:0000313" key="3">
    <source>
        <dbReference type="Proteomes" id="UP001500235"/>
    </source>
</evidence>
<evidence type="ECO:0000256" key="1">
    <source>
        <dbReference type="SAM" id="MobiDB-lite"/>
    </source>
</evidence>
<feature type="region of interest" description="Disordered" evidence="1">
    <location>
        <begin position="13"/>
        <end position="36"/>
    </location>
</feature>